<feature type="compositionally biased region" description="Acidic residues" evidence="5">
    <location>
        <begin position="408"/>
        <end position="438"/>
    </location>
</feature>
<reference evidence="7" key="2">
    <citation type="submission" date="2019-06" db="EMBL/GenBank/DDBJ databases">
        <title>Genomics analysis of Aphanomyces spp. identifies a new class of oomycete effector associated with host adaptation.</title>
        <authorList>
            <person name="Gaulin E."/>
        </authorList>
    </citation>
    <scope>NUCLEOTIDE SEQUENCE</scope>
    <source>
        <strain evidence="7">CBS 578.67</strain>
    </source>
</reference>
<keyword evidence="9" id="KW-1185">Reference proteome</keyword>
<dbReference type="AlphaFoldDB" id="A0A485LM01"/>
<sequence>MSLVPGSLAAKAAAAAVLPQQKQWVELQLLCRGNVGKTRILQSLLSHYQKVSPQLQQQALPTVPDITLNIPRSIDLVQLYEDVVAKGGFNAVTESKSWASVALSMKLKIQASKLQALYATWLKGFEEQQIFGKKRKGLPTTDAFTEPIATHAEIQLTTSIRQTPLPVVTKRLKTHRQQLSDLGVLHRLVLALDSNLEDHIEWALNQLTVLSFGSTKDSDCDLLLAHVPGLLDALLRHVHLKRDYLACLAQPPSPTSLDDNDDIDPAAIYLAAQPEMRAERTTRVLHILRNLAMIVDNEAAIATHQAFLDLTPALLAACGAEAVDLLWDVVCQVAKHMKTLPRTWLDVVVDRILDTHEKRSIVLRSAEVLCDWLAAHGDRLLHHAKFPAVLARVIECCSRNRQDAMMADDDEDSAFPDCDDDEGDDDDGGHGDDGDEDLPAWPAPWETKATSYGGNHGPSSVPEVGANMGMVFASRRDGVPELKKIDQEIRDRMLQVLFHLSEQDDATRVAIAKQPDAMRRLAAVVTTCVGRAESARLAVGVLANLSLAPPTLMYFLPIERDLALVALSDPSLADMVANVMADVYGMNSL</sequence>
<proteinExistence type="predicted"/>
<dbReference type="EMBL" id="VJMH01007228">
    <property type="protein sequence ID" value="KAF0684950.1"/>
    <property type="molecule type" value="Genomic_DNA"/>
</dbReference>
<dbReference type="GO" id="GO:0006325">
    <property type="term" value="P:chromatin organization"/>
    <property type="evidence" value="ECO:0007669"/>
    <property type="project" value="UniProtKB-KW"/>
</dbReference>
<evidence type="ECO:0000256" key="4">
    <source>
        <dbReference type="ARBA" id="ARBA00023242"/>
    </source>
</evidence>
<evidence type="ECO:0000313" key="7">
    <source>
        <dbReference type="EMBL" id="KAF0684950.1"/>
    </source>
</evidence>
<dbReference type="Pfam" id="PF01388">
    <property type="entry name" value="ARID"/>
    <property type="match status" value="1"/>
</dbReference>
<dbReference type="Gene3D" id="1.25.10.10">
    <property type="entry name" value="Leucine-rich Repeat Variant"/>
    <property type="match status" value="1"/>
</dbReference>
<dbReference type="OrthoDB" id="338531at2759"/>
<dbReference type="PANTHER" id="PTHR22970">
    <property type="entry name" value="AT-RICH INTERACTIVE DOMAIN-CONTAINING PROTEIN 2"/>
    <property type="match status" value="1"/>
</dbReference>
<dbReference type="InterPro" id="IPR036431">
    <property type="entry name" value="ARID_dom_sf"/>
</dbReference>
<dbReference type="Proteomes" id="UP000332933">
    <property type="component" value="Unassembled WGS sequence"/>
</dbReference>
<evidence type="ECO:0000256" key="3">
    <source>
        <dbReference type="ARBA" id="ARBA00023163"/>
    </source>
</evidence>
<gene>
    <name evidence="8" type="primary">Aste57867_23107</name>
    <name evidence="7" type="ORF">As57867_023036</name>
    <name evidence="8" type="ORF">ASTE57867_23107</name>
</gene>
<dbReference type="SUPFAM" id="SSF48371">
    <property type="entry name" value="ARM repeat"/>
    <property type="match status" value="1"/>
</dbReference>
<evidence type="ECO:0000256" key="5">
    <source>
        <dbReference type="SAM" id="MobiDB-lite"/>
    </source>
</evidence>
<keyword evidence="4" id="KW-0539">Nucleus</keyword>
<feature type="domain" description="ARID" evidence="6">
    <location>
        <begin position="34"/>
        <end position="130"/>
    </location>
</feature>
<dbReference type="InterPro" id="IPR016024">
    <property type="entry name" value="ARM-type_fold"/>
</dbReference>
<keyword evidence="2" id="KW-0805">Transcription regulation</keyword>
<name>A0A485LM01_9STRA</name>
<protein>
    <submittedName>
        <fullName evidence="8">Aste57867_23107 protein</fullName>
    </submittedName>
</protein>
<evidence type="ECO:0000256" key="2">
    <source>
        <dbReference type="ARBA" id="ARBA00023015"/>
    </source>
</evidence>
<feature type="region of interest" description="Disordered" evidence="5">
    <location>
        <begin position="408"/>
        <end position="456"/>
    </location>
</feature>
<keyword evidence="3" id="KW-0804">Transcription</keyword>
<evidence type="ECO:0000313" key="9">
    <source>
        <dbReference type="Proteomes" id="UP000332933"/>
    </source>
</evidence>
<dbReference type="CDD" id="cd16100">
    <property type="entry name" value="ARID"/>
    <property type="match status" value="1"/>
</dbReference>
<dbReference type="InterPro" id="IPR052406">
    <property type="entry name" value="Chromatin_Remodeling_Comp"/>
</dbReference>
<dbReference type="InterPro" id="IPR001606">
    <property type="entry name" value="ARID_dom"/>
</dbReference>
<reference evidence="8 9" key="1">
    <citation type="submission" date="2019-03" db="EMBL/GenBank/DDBJ databases">
        <authorList>
            <person name="Gaulin E."/>
            <person name="Dumas B."/>
        </authorList>
    </citation>
    <scope>NUCLEOTIDE SEQUENCE [LARGE SCALE GENOMIC DNA]</scope>
    <source>
        <strain evidence="8">CBS 568.67</strain>
    </source>
</reference>
<keyword evidence="1" id="KW-0156">Chromatin regulator</keyword>
<dbReference type="PROSITE" id="PS51011">
    <property type="entry name" value="ARID"/>
    <property type="match status" value="1"/>
</dbReference>
<dbReference type="PANTHER" id="PTHR22970:SF14">
    <property type="entry name" value="AT-RICH INTERACTIVE DOMAIN-CONTAINING PROTEIN 2"/>
    <property type="match status" value="1"/>
</dbReference>
<dbReference type="Gene3D" id="1.10.150.60">
    <property type="entry name" value="ARID DNA-binding domain"/>
    <property type="match status" value="1"/>
</dbReference>
<accession>A0A485LM01</accession>
<evidence type="ECO:0000256" key="1">
    <source>
        <dbReference type="ARBA" id="ARBA00022853"/>
    </source>
</evidence>
<dbReference type="GO" id="GO:0003677">
    <property type="term" value="F:DNA binding"/>
    <property type="evidence" value="ECO:0007669"/>
    <property type="project" value="InterPro"/>
</dbReference>
<dbReference type="SMART" id="SM00501">
    <property type="entry name" value="BRIGHT"/>
    <property type="match status" value="1"/>
</dbReference>
<evidence type="ECO:0000259" key="6">
    <source>
        <dbReference type="PROSITE" id="PS51011"/>
    </source>
</evidence>
<dbReference type="InterPro" id="IPR011989">
    <property type="entry name" value="ARM-like"/>
</dbReference>
<dbReference type="SUPFAM" id="SSF46774">
    <property type="entry name" value="ARID-like"/>
    <property type="match status" value="1"/>
</dbReference>
<evidence type="ECO:0000313" key="8">
    <source>
        <dbReference type="EMBL" id="VFT99755.1"/>
    </source>
</evidence>
<dbReference type="EMBL" id="CAADRA010007254">
    <property type="protein sequence ID" value="VFT99755.1"/>
    <property type="molecule type" value="Genomic_DNA"/>
</dbReference>
<organism evidence="8 9">
    <name type="scientific">Aphanomyces stellatus</name>
    <dbReference type="NCBI Taxonomy" id="120398"/>
    <lineage>
        <taxon>Eukaryota</taxon>
        <taxon>Sar</taxon>
        <taxon>Stramenopiles</taxon>
        <taxon>Oomycota</taxon>
        <taxon>Saprolegniomycetes</taxon>
        <taxon>Saprolegniales</taxon>
        <taxon>Verrucalvaceae</taxon>
        <taxon>Aphanomyces</taxon>
    </lineage>
</organism>